<organism evidence="1 2">
    <name type="scientific">Shewanella zhuhaiensis</name>
    <dbReference type="NCBI Taxonomy" id="2919576"/>
    <lineage>
        <taxon>Bacteria</taxon>
        <taxon>Pseudomonadati</taxon>
        <taxon>Pseudomonadota</taxon>
        <taxon>Gammaproteobacteria</taxon>
        <taxon>Alteromonadales</taxon>
        <taxon>Shewanellaceae</taxon>
        <taxon>Shewanella</taxon>
    </lineage>
</organism>
<evidence type="ECO:0000313" key="1">
    <source>
        <dbReference type="EMBL" id="MCH4292735.1"/>
    </source>
</evidence>
<dbReference type="AlphaFoldDB" id="A0AAJ1BDD9"/>
<accession>A0AAJ1BDD9</accession>
<comment type="caution">
    <text evidence="1">The sequence shown here is derived from an EMBL/GenBank/DDBJ whole genome shotgun (WGS) entry which is preliminary data.</text>
</comment>
<protein>
    <submittedName>
        <fullName evidence="1">YdcH family protein</fullName>
    </submittedName>
</protein>
<dbReference type="Gene3D" id="6.10.280.50">
    <property type="match status" value="1"/>
</dbReference>
<dbReference type="Pfam" id="PF04325">
    <property type="entry name" value="DUF465"/>
    <property type="match status" value="1"/>
</dbReference>
<reference evidence="1 2" key="1">
    <citation type="submission" date="2022-02" db="EMBL/GenBank/DDBJ databases">
        <title>The genome sequence of Shewanella sp. 3B26.</title>
        <authorList>
            <person name="Du J."/>
        </authorList>
    </citation>
    <scope>NUCLEOTIDE SEQUENCE [LARGE SCALE GENOMIC DNA]</scope>
    <source>
        <strain evidence="1 2">3B26</strain>
    </source>
</reference>
<dbReference type="InterPro" id="IPR038444">
    <property type="entry name" value="DUF465_sf"/>
</dbReference>
<dbReference type="EMBL" id="JAKUDL010000001">
    <property type="protein sequence ID" value="MCH4292735.1"/>
    <property type="molecule type" value="Genomic_DNA"/>
</dbReference>
<gene>
    <name evidence="1" type="ORF">MJ923_00285</name>
</gene>
<evidence type="ECO:0000313" key="2">
    <source>
        <dbReference type="Proteomes" id="UP001297581"/>
    </source>
</evidence>
<sequence>MFPEYRELITKLKTEDAHFIKKFNEHNELDKEITELERHPASDSTPELKVLKQKKLHLKEEIHQILKSYDN</sequence>
<name>A0AAJ1BDD9_9GAMM</name>
<keyword evidence="2" id="KW-1185">Reference proteome</keyword>
<dbReference type="Proteomes" id="UP001297581">
    <property type="component" value="Unassembled WGS sequence"/>
</dbReference>
<dbReference type="InterPro" id="IPR007420">
    <property type="entry name" value="DUF465"/>
</dbReference>
<dbReference type="RefSeq" id="WP_126169250.1">
    <property type="nucleotide sequence ID" value="NZ_JAKUDL010000001.1"/>
</dbReference>
<proteinExistence type="predicted"/>